<dbReference type="PATRIC" id="fig|1262666.3.peg.3210"/>
<organism evidence="2 3">
    <name type="scientific">Desulfocurvibacter africanus PCS</name>
    <dbReference type="NCBI Taxonomy" id="1262666"/>
    <lineage>
        <taxon>Bacteria</taxon>
        <taxon>Pseudomonadati</taxon>
        <taxon>Thermodesulfobacteriota</taxon>
        <taxon>Desulfovibrionia</taxon>
        <taxon>Desulfovibrionales</taxon>
        <taxon>Desulfovibrionaceae</taxon>
        <taxon>Desulfocurvibacter</taxon>
    </lineage>
</organism>
<feature type="domain" description="CheW-like" evidence="1">
    <location>
        <begin position="9"/>
        <end position="153"/>
    </location>
</feature>
<dbReference type="Proteomes" id="UP000011922">
    <property type="component" value="Unassembled WGS sequence"/>
</dbReference>
<dbReference type="PROSITE" id="PS50851">
    <property type="entry name" value="CHEW"/>
    <property type="match status" value="1"/>
</dbReference>
<dbReference type="Gene3D" id="2.40.50.180">
    <property type="entry name" value="CheA-289, Domain 4"/>
    <property type="match status" value="1"/>
</dbReference>
<dbReference type="GO" id="GO:0007165">
    <property type="term" value="P:signal transduction"/>
    <property type="evidence" value="ECO:0007669"/>
    <property type="project" value="InterPro"/>
</dbReference>
<dbReference type="RefSeq" id="WP_005988941.1">
    <property type="nucleotide sequence ID" value="NZ_AOSV01000035.1"/>
</dbReference>
<name>M5PPC3_DESAF</name>
<comment type="caution">
    <text evidence="2">The sequence shown here is derived from an EMBL/GenBank/DDBJ whole genome shotgun (WGS) entry which is preliminary data.</text>
</comment>
<evidence type="ECO:0000259" key="1">
    <source>
        <dbReference type="PROSITE" id="PS50851"/>
    </source>
</evidence>
<dbReference type="OrthoDB" id="9790406at2"/>
<protein>
    <submittedName>
        <fullName evidence="2">Chemotaxis signal transduction protein</fullName>
    </submittedName>
</protein>
<dbReference type="SUPFAM" id="SSF50341">
    <property type="entry name" value="CheW-like"/>
    <property type="match status" value="1"/>
</dbReference>
<evidence type="ECO:0000313" key="3">
    <source>
        <dbReference type="Proteomes" id="UP000011922"/>
    </source>
</evidence>
<dbReference type="InterPro" id="IPR039315">
    <property type="entry name" value="CheW"/>
</dbReference>
<dbReference type="EMBL" id="AOSV01000035">
    <property type="protein sequence ID" value="EMG36102.1"/>
    <property type="molecule type" value="Genomic_DNA"/>
</dbReference>
<evidence type="ECO:0000313" key="2">
    <source>
        <dbReference type="EMBL" id="EMG36102.1"/>
    </source>
</evidence>
<dbReference type="Pfam" id="PF01584">
    <property type="entry name" value="CheW"/>
    <property type="match status" value="1"/>
</dbReference>
<dbReference type="PANTHER" id="PTHR22617:SF41">
    <property type="entry name" value="CHEMOTAXIS SIGNAL TRANSDUCTION SYSTEM ADAPTOR PROTEIN CHEW"/>
    <property type="match status" value="1"/>
</dbReference>
<dbReference type="CDD" id="cd00732">
    <property type="entry name" value="CheW"/>
    <property type="match status" value="1"/>
</dbReference>
<dbReference type="SMART" id="SM00260">
    <property type="entry name" value="CheW"/>
    <property type="match status" value="1"/>
</dbReference>
<dbReference type="GO" id="GO:0005829">
    <property type="term" value="C:cytosol"/>
    <property type="evidence" value="ECO:0007669"/>
    <property type="project" value="TreeGrafter"/>
</dbReference>
<gene>
    <name evidence="2" type="ORF">PCS_03166</name>
</gene>
<dbReference type="GO" id="GO:0006935">
    <property type="term" value="P:chemotaxis"/>
    <property type="evidence" value="ECO:0007669"/>
    <property type="project" value="InterPro"/>
</dbReference>
<reference evidence="2 3" key="1">
    <citation type="journal article" date="2013" name="Genome Announc.">
        <title>Draft Genome Sequence for Desulfovibrio africanus Strain PCS.</title>
        <authorList>
            <person name="Brown S.D."/>
            <person name="Utturkar S.M."/>
            <person name="Arkin A.P."/>
            <person name="Deutschbauer A.M."/>
            <person name="Elias D.A."/>
            <person name="Hazen T.C."/>
            <person name="Chakraborty R."/>
        </authorList>
    </citation>
    <scope>NUCLEOTIDE SEQUENCE [LARGE SCALE GENOMIC DNA]</scope>
    <source>
        <strain evidence="2 3">PCS</strain>
    </source>
</reference>
<dbReference type="AlphaFoldDB" id="M5PPC3"/>
<dbReference type="Gene3D" id="2.30.30.40">
    <property type="entry name" value="SH3 Domains"/>
    <property type="match status" value="1"/>
</dbReference>
<dbReference type="InterPro" id="IPR002545">
    <property type="entry name" value="CheW-lke_dom"/>
</dbReference>
<dbReference type="InterPro" id="IPR036061">
    <property type="entry name" value="CheW-like_dom_sf"/>
</dbReference>
<sequence length="168" mass="18548">MSSQDASVIRKFLTFTLASEIFALDIDAVREVLELRPVTRIPRMPDHLCGVINLRGQGVPVIDLRRRFGLECAEETVDTCIIIVETQGPEGQDNMGVLVDSVREVLEIPSESIMPAPKMGTVVDADLIEGIGRQDESFMIILRAERIVSDEMVEQVLTTEQGPEAQVA</sequence>
<proteinExistence type="predicted"/>
<accession>M5PPC3</accession>
<dbReference type="PANTHER" id="PTHR22617">
    <property type="entry name" value="CHEMOTAXIS SENSOR HISTIDINE KINASE-RELATED"/>
    <property type="match status" value="1"/>
</dbReference>